<sequence>MSSGESGKDPVEHCVDGSRMTYCMPKPGPDGLSWISIKLGSETPIDSVGIYVYQPFDSSFRLAPYEVCAGEAPNECHEQCSLPTSAEEPSHGGVPVYASCHGVQSAFVTVRQVGPPRINGNLRRMYVSEIIPYSLPPTPLSESLASPRLRGDAAREISARFDRGAPSNSVADAGVLVHIFDGYEDPDRPWQICHDVCRHGPVDSLSSSLISRKVPWLFSSSWGTVGIVISPTVEIMCSFPADSGTGGHPNGRCKGADRASVGTENFYHGSSTYNGKTLRDALEQQYSGSYRKSHFGASGFNEVIISSMYWERALPSAVEAFFYADSERAVTQKQRLEIRQAHSAFLQYYGLTKEEVPLLEFVCYAHPLDPVTNRGPCFIDVS</sequence>
<protein>
    <submittedName>
        <fullName evidence="1">Uncharacterized protein</fullName>
    </submittedName>
</protein>
<evidence type="ECO:0000313" key="2">
    <source>
        <dbReference type="Proteomes" id="UP001515480"/>
    </source>
</evidence>
<keyword evidence="2" id="KW-1185">Reference proteome</keyword>
<dbReference type="AlphaFoldDB" id="A0AB34JMQ4"/>
<dbReference type="Gene3D" id="2.60.120.260">
    <property type="entry name" value="Galactose-binding domain-like"/>
    <property type="match status" value="1"/>
</dbReference>
<name>A0AB34JMQ4_PRYPA</name>
<dbReference type="Proteomes" id="UP001515480">
    <property type="component" value="Unassembled WGS sequence"/>
</dbReference>
<evidence type="ECO:0000313" key="1">
    <source>
        <dbReference type="EMBL" id="KAL1522328.1"/>
    </source>
</evidence>
<organism evidence="1 2">
    <name type="scientific">Prymnesium parvum</name>
    <name type="common">Toxic golden alga</name>
    <dbReference type="NCBI Taxonomy" id="97485"/>
    <lineage>
        <taxon>Eukaryota</taxon>
        <taxon>Haptista</taxon>
        <taxon>Haptophyta</taxon>
        <taxon>Prymnesiophyceae</taxon>
        <taxon>Prymnesiales</taxon>
        <taxon>Prymnesiaceae</taxon>
        <taxon>Prymnesium</taxon>
    </lineage>
</organism>
<dbReference type="EMBL" id="JBGBPQ010000006">
    <property type="protein sequence ID" value="KAL1522328.1"/>
    <property type="molecule type" value="Genomic_DNA"/>
</dbReference>
<proteinExistence type="predicted"/>
<comment type="caution">
    <text evidence="1">The sequence shown here is derived from an EMBL/GenBank/DDBJ whole genome shotgun (WGS) entry which is preliminary data.</text>
</comment>
<gene>
    <name evidence="1" type="ORF">AB1Y20_017320</name>
</gene>
<accession>A0AB34JMQ4</accession>
<reference evidence="1 2" key="1">
    <citation type="journal article" date="2024" name="Science">
        <title>Giant polyketide synthase enzymes in the biosynthesis of giant marine polyether toxins.</title>
        <authorList>
            <person name="Fallon T.R."/>
            <person name="Shende V.V."/>
            <person name="Wierzbicki I.H."/>
            <person name="Pendleton A.L."/>
            <person name="Watervoot N.F."/>
            <person name="Auber R.P."/>
            <person name="Gonzalez D.J."/>
            <person name="Wisecaver J.H."/>
            <person name="Moore B.S."/>
        </authorList>
    </citation>
    <scope>NUCLEOTIDE SEQUENCE [LARGE SCALE GENOMIC DNA]</scope>
    <source>
        <strain evidence="1 2">12B1</strain>
    </source>
</reference>